<dbReference type="Gene3D" id="3.80.30.20">
    <property type="entry name" value="tm_1862 like domain"/>
    <property type="match status" value="1"/>
</dbReference>
<name>A0A098MB27_9BACL</name>
<evidence type="ECO:0000256" key="5">
    <source>
        <dbReference type="ARBA" id="ARBA00022723"/>
    </source>
</evidence>
<dbReference type="GO" id="GO:0046872">
    <property type="term" value="F:metal ion binding"/>
    <property type="evidence" value="ECO:0007669"/>
    <property type="project" value="UniProtKB-KW"/>
</dbReference>
<dbReference type="STRING" id="268407.PWYN_10660"/>
<evidence type="ECO:0000256" key="1">
    <source>
        <dbReference type="ARBA" id="ARBA00001966"/>
    </source>
</evidence>
<evidence type="ECO:0000313" key="11">
    <source>
        <dbReference type="Proteomes" id="UP000029734"/>
    </source>
</evidence>
<keyword evidence="5" id="KW-0479">Metal-binding</keyword>
<dbReference type="InterPro" id="IPR006638">
    <property type="entry name" value="Elp3/MiaA/NifB-like_rSAM"/>
</dbReference>
<evidence type="ECO:0000256" key="2">
    <source>
        <dbReference type="ARBA" id="ARBA00022603"/>
    </source>
</evidence>
<sequence>MKVLLLHPAYKSYKLTEPLGLCYIASALRNRGFSVDLVDPRIQGTGLEETVASLLPSLHDYGMIGITASDYYHKELRDTIHLMRKGGAWGHITVGGYGPTTNWRVFLGLGADSAVIGEGEVTFLELAEKLCSGTDWRSIPGIACTNSDGHQVKTAQRQLIGNLDSLPFPSREIYQSFSEKYSKKYISPQIQGSRGCYMHCSFCSTPDYLKEQGGQVYRTRSVQSIVDEIQRLTDRFQVTDFEFVDDNFFPPDRKEALRRAQALRDELAVRGLNITFFMQFRPEYVSLPLLQTLKEAGMTRMFMGIESVNDRDLQLYGRNYTGAEVEETIQSVLASGYTTDFQSRHRFRYGYINFHPLSRLDSLKVSGEAFERYNFTYKKLVKRLELFDNNRQIYLKIIAQFPEFSGKRYFKDPQVALFHHWLSRYYQLYTLERDKYRVIEKAVMKGDLAYSDLEWVTDQRRYYDSQAYHCYRKGLEICGEASYEMQLKQFFREEIHGLELRIKESRAQLRETNVGLEQDAFDVFF</sequence>
<dbReference type="InterPro" id="IPR006158">
    <property type="entry name" value="Cobalamin-bd"/>
</dbReference>
<evidence type="ECO:0000256" key="7">
    <source>
        <dbReference type="ARBA" id="ARBA00023014"/>
    </source>
</evidence>
<dbReference type="Gene3D" id="3.40.50.280">
    <property type="entry name" value="Cobalamin-binding domain"/>
    <property type="match status" value="1"/>
</dbReference>
<dbReference type="Pfam" id="PF02310">
    <property type="entry name" value="B12-binding"/>
    <property type="match status" value="1"/>
</dbReference>
<keyword evidence="2" id="KW-0489">Methyltransferase</keyword>
<dbReference type="SUPFAM" id="SSF102114">
    <property type="entry name" value="Radical SAM enzymes"/>
    <property type="match status" value="1"/>
</dbReference>
<evidence type="ECO:0000259" key="8">
    <source>
        <dbReference type="PROSITE" id="PS51332"/>
    </source>
</evidence>
<evidence type="ECO:0000313" key="10">
    <source>
        <dbReference type="EMBL" id="KGE19749.1"/>
    </source>
</evidence>
<keyword evidence="11" id="KW-1185">Reference proteome</keyword>
<dbReference type="InterPro" id="IPR058240">
    <property type="entry name" value="rSAM_sf"/>
</dbReference>
<dbReference type="InterPro" id="IPR051198">
    <property type="entry name" value="BchE-like"/>
</dbReference>
<dbReference type="Proteomes" id="UP000029734">
    <property type="component" value="Unassembled WGS sequence"/>
</dbReference>
<reference evidence="10 11" key="2">
    <citation type="submission" date="2014-10" db="EMBL/GenBank/DDBJ databases">
        <title>Comparative genomics of the Paenibacillus odorifer group.</title>
        <authorList>
            <person name="Tsai Y.-C."/>
            <person name="Martin N."/>
            <person name="Korlach J."/>
            <person name="Wiedmann M."/>
        </authorList>
    </citation>
    <scope>NUCLEOTIDE SEQUENCE [LARGE SCALE GENOMIC DNA]</scope>
    <source>
        <strain evidence="10 11">DSM 18334</strain>
    </source>
</reference>
<evidence type="ECO:0000259" key="9">
    <source>
        <dbReference type="PROSITE" id="PS51918"/>
    </source>
</evidence>
<dbReference type="GO" id="GO:0031419">
    <property type="term" value="F:cobalamin binding"/>
    <property type="evidence" value="ECO:0007669"/>
    <property type="project" value="InterPro"/>
</dbReference>
<dbReference type="InterPro" id="IPR034466">
    <property type="entry name" value="Methyltransferase_Class_B"/>
</dbReference>
<keyword evidence="6" id="KW-0408">Iron</keyword>
<evidence type="ECO:0000256" key="6">
    <source>
        <dbReference type="ARBA" id="ARBA00023004"/>
    </source>
</evidence>
<dbReference type="AlphaFoldDB" id="A0A098MB27"/>
<feature type="domain" description="B12-binding" evidence="8">
    <location>
        <begin position="1"/>
        <end position="137"/>
    </location>
</feature>
<dbReference type="SFLD" id="SFLDG01123">
    <property type="entry name" value="methyltransferase_(Class_B)"/>
    <property type="match status" value="1"/>
</dbReference>
<dbReference type="GO" id="GO:0003824">
    <property type="term" value="F:catalytic activity"/>
    <property type="evidence" value="ECO:0007669"/>
    <property type="project" value="InterPro"/>
</dbReference>
<reference evidence="10 11" key="1">
    <citation type="submission" date="2014-08" db="EMBL/GenBank/DDBJ databases">
        <authorList>
            <person name="den Bakker H.C."/>
        </authorList>
    </citation>
    <scope>NUCLEOTIDE SEQUENCE [LARGE SCALE GENOMIC DNA]</scope>
    <source>
        <strain evidence="10 11">DSM 18334</strain>
    </source>
</reference>
<dbReference type="SFLD" id="SFLDS00029">
    <property type="entry name" value="Radical_SAM"/>
    <property type="match status" value="1"/>
</dbReference>
<feature type="domain" description="Radical SAM core" evidence="9">
    <location>
        <begin position="178"/>
        <end position="402"/>
    </location>
</feature>
<evidence type="ECO:0000256" key="4">
    <source>
        <dbReference type="ARBA" id="ARBA00022691"/>
    </source>
</evidence>
<dbReference type="GO" id="GO:0051539">
    <property type="term" value="F:4 iron, 4 sulfur cluster binding"/>
    <property type="evidence" value="ECO:0007669"/>
    <property type="project" value="UniProtKB-KW"/>
</dbReference>
<evidence type="ECO:0000256" key="3">
    <source>
        <dbReference type="ARBA" id="ARBA00022679"/>
    </source>
</evidence>
<gene>
    <name evidence="10" type="ORF">PWYN_10660</name>
</gene>
<organism evidence="10 11">
    <name type="scientific">Paenibacillus wynnii</name>
    <dbReference type="NCBI Taxonomy" id="268407"/>
    <lineage>
        <taxon>Bacteria</taxon>
        <taxon>Bacillati</taxon>
        <taxon>Bacillota</taxon>
        <taxon>Bacilli</taxon>
        <taxon>Bacillales</taxon>
        <taxon>Paenibacillaceae</taxon>
        <taxon>Paenibacillus</taxon>
    </lineage>
</organism>
<dbReference type="PANTHER" id="PTHR43409">
    <property type="entry name" value="ANAEROBIC MAGNESIUM-PROTOPORPHYRIN IX MONOMETHYL ESTER CYCLASE-RELATED"/>
    <property type="match status" value="1"/>
</dbReference>
<proteinExistence type="predicted"/>
<dbReference type="InterPro" id="IPR007197">
    <property type="entry name" value="rSAM"/>
</dbReference>
<dbReference type="SFLD" id="SFLDG01082">
    <property type="entry name" value="B12-binding_domain_containing"/>
    <property type="match status" value="1"/>
</dbReference>
<dbReference type="PROSITE" id="PS51332">
    <property type="entry name" value="B12_BINDING"/>
    <property type="match status" value="1"/>
</dbReference>
<dbReference type="Pfam" id="PF04055">
    <property type="entry name" value="Radical_SAM"/>
    <property type="match status" value="1"/>
</dbReference>
<dbReference type="EMBL" id="JQCR01000002">
    <property type="protein sequence ID" value="KGE19749.1"/>
    <property type="molecule type" value="Genomic_DNA"/>
</dbReference>
<dbReference type="PROSITE" id="PS51918">
    <property type="entry name" value="RADICAL_SAM"/>
    <property type="match status" value="1"/>
</dbReference>
<dbReference type="eggNOG" id="COG1032">
    <property type="taxonomic scope" value="Bacteria"/>
</dbReference>
<comment type="cofactor">
    <cofactor evidence="1">
        <name>[4Fe-4S] cluster</name>
        <dbReference type="ChEBI" id="CHEBI:49883"/>
    </cofactor>
</comment>
<dbReference type="CDD" id="cd02068">
    <property type="entry name" value="radical_SAM_B12_BD"/>
    <property type="match status" value="1"/>
</dbReference>
<dbReference type="RefSeq" id="WP_036651077.1">
    <property type="nucleotide sequence ID" value="NZ_JQCR01000002.1"/>
</dbReference>
<keyword evidence="3" id="KW-0808">Transferase</keyword>
<keyword evidence="4" id="KW-0949">S-adenosyl-L-methionine</keyword>
<dbReference type="PANTHER" id="PTHR43409:SF7">
    <property type="entry name" value="BLL1977 PROTEIN"/>
    <property type="match status" value="1"/>
</dbReference>
<protein>
    <submittedName>
        <fullName evidence="10">Uncharacterized protein</fullName>
    </submittedName>
</protein>
<accession>A0A098MB27</accession>
<dbReference type="SMART" id="SM00729">
    <property type="entry name" value="Elp3"/>
    <property type="match status" value="1"/>
</dbReference>
<keyword evidence="7" id="KW-0411">Iron-sulfur</keyword>
<dbReference type="InterPro" id="IPR023404">
    <property type="entry name" value="rSAM_horseshoe"/>
</dbReference>
<comment type="caution">
    <text evidence="10">The sequence shown here is derived from an EMBL/GenBank/DDBJ whole genome shotgun (WGS) entry which is preliminary data.</text>
</comment>
<dbReference type="OrthoDB" id="9801659at2"/>